<reference evidence="5 6" key="1">
    <citation type="submission" date="2024-04" db="EMBL/GenBank/DDBJ databases">
        <title>genome sequences of Mucor flavus KT1a and Helicostylum pulchrum KT1b strains isolation_sourced from the surface of a dry-aged beef.</title>
        <authorList>
            <person name="Toyotome T."/>
            <person name="Hosono M."/>
            <person name="Torimaru M."/>
            <person name="Fukuda K."/>
            <person name="Mikami N."/>
        </authorList>
    </citation>
    <scope>NUCLEOTIDE SEQUENCE [LARGE SCALE GENOMIC DNA]</scope>
    <source>
        <strain evidence="5 6">KT1b</strain>
    </source>
</reference>
<evidence type="ECO:0000256" key="3">
    <source>
        <dbReference type="SAM" id="MobiDB-lite"/>
    </source>
</evidence>
<organism evidence="5 6">
    <name type="scientific">Helicostylum pulchrum</name>
    <dbReference type="NCBI Taxonomy" id="562976"/>
    <lineage>
        <taxon>Eukaryota</taxon>
        <taxon>Fungi</taxon>
        <taxon>Fungi incertae sedis</taxon>
        <taxon>Mucoromycota</taxon>
        <taxon>Mucoromycotina</taxon>
        <taxon>Mucoromycetes</taxon>
        <taxon>Mucorales</taxon>
        <taxon>Mucorineae</taxon>
        <taxon>Mucoraceae</taxon>
        <taxon>Helicostylum</taxon>
    </lineage>
</organism>
<dbReference type="InterPro" id="IPR035892">
    <property type="entry name" value="C2_domain_sf"/>
</dbReference>
<protein>
    <recommendedName>
        <fullName evidence="4">C2 domain-containing protein</fullName>
    </recommendedName>
</protein>
<comment type="caution">
    <text evidence="5">The sequence shown here is derived from an EMBL/GenBank/DDBJ whole genome shotgun (WGS) entry which is preliminary data.</text>
</comment>
<dbReference type="Gene3D" id="2.60.40.150">
    <property type="entry name" value="C2 domain"/>
    <property type="match status" value="1"/>
</dbReference>
<feature type="domain" description="C2" evidence="4">
    <location>
        <begin position="1"/>
        <end position="106"/>
    </location>
</feature>
<dbReference type="PANTHER" id="PTHR46502">
    <property type="entry name" value="C2 DOMAIN-CONTAINING"/>
    <property type="match status" value="1"/>
</dbReference>
<evidence type="ECO:0000259" key="4">
    <source>
        <dbReference type="PROSITE" id="PS50004"/>
    </source>
</evidence>
<dbReference type="PANTHER" id="PTHR46502:SF2">
    <property type="entry name" value="16 KDA PHLOEM PROTEIN 2"/>
    <property type="match status" value="1"/>
</dbReference>
<dbReference type="Pfam" id="PF00168">
    <property type="entry name" value="C2"/>
    <property type="match status" value="1"/>
</dbReference>
<evidence type="ECO:0000313" key="6">
    <source>
        <dbReference type="Proteomes" id="UP001476247"/>
    </source>
</evidence>
<dbReference type="SMART" id="SM00239">
    <property type="entry name" value="C2"/>
    <property type="match status" value="1"/>
</dbReference>
<feature type="compositionally biased region" description="Pro residues" evidence="3">
    <location>
        <begin position="164"/>
        <end position="189"/>
    </location>
</feature>
<evidence type="ECO:0000256" key="2">
    <source>
        <dbReference type="ARBA" id="ARBA00022837"/>
    </source>
</evidence>
<keyword evidence="6" id="KW-1185">Reference proteome</keyword>
<accession>A0ABP9Y9C7</accession>
<dbReference type="SUPFAM" id="SSF49562">
    <property type="entry name" value="C2 domain (Calcium/lipid-binding domain, CaLB)"/>
    <property type="match status" value="1"/>
</dbReference>
<dbReference type="EMBL" id="BAABUJ010000028">
    <property type="protein sequence ID" value="GAA5803478.1"/>
    <property type="molecule type" value="Genomic_DNA"/>
</dbReference>
<dbReference type="Proteomes" id="UP001476247">
    <property type="component" value="Unassembled WGS sequence"/>
</dbReference>
<gene>
    <name evidence="5" type="ORF">HPULCUR_008960</name>
</gene>
<proteinExistence type="predicted"/>
<dbReference type="PROSITE" id="PS50004">
    <property type="entry name" value="C2"/>
    <property type="match status" value="1"/>
</dbReference>
<evidence type="ECO:0000256" key="1">
    <source>
        <dbReference type="ARBA" id="ARBA00022723"/>
    </source>
</evidence>
<keyword evidence="2" id="KW-0106">Calcium</keyword>
<dbReference type="InterPro" id="IPR000008">
    <property type="entry name" value="C2_dom"/>
</dbReference>
<feature type="compositionally biased region" description="Pro residues" evidence="3">
    <location>
        <begin position="211"/>
        <end position="253"/>
    </location>
</feature>
<feature type="compositionally biased region" description="Low complexity" evidence="3">
    <location>
        <begin position="190"/>
        <end position="210"/>
    </location>
</feature>
<name>A0ABP9Y9C7_9FUNG</name>
<evidence type="ECO:0000313" key="5">
    <source>
        <dbReference type="EMBL" id="GAA5803478.1"/>
    </source>
</evidence>
<feature type="region of interest" description="Disordered" evidence="3">
    <location>
        <begin position="144"/>
        <end position="361"/>
    </location>
</feature>
<keyword evidence="1" id="KW-0479">Metal-binding</keyword>
<dbReference type="PRINTS" id="PR01217">
    <property type="entry name" value="PRICHEXTENSN"/>
</dbReference>
<feature type="compositionally biased region" description="Pro residues" evidence="3">
    <location>
        <begin position="340"/>
        <end position="350"/>
    </location>
</feature>
<sequence length="361" mass="40985">MAHPPPIAGELVVVALKAEQLQHQAPTKQDPFCLFRVGDVVKRTKVDHGGGLYPIWDDQVNIPVAAGIHQMHVQIFDKDTKPNNLMGEGVIDLTRVLREKEHDGYFPLQYKGRPNCGDIYLELTFYLAQHTAARPQQQVRYQYPAGHVPGGTFQQRTQQYPQHSPYPPQPQQPHYPPQPQQPHYPPQPQQPQYTQQYPPQHRPVPQQHRPLPSPMQQRPPPIQIQQHRPPPPQQHRPTPPTPQQHRPPPPPQQHRPMGQPRPMHPLPIAPQQHSPYPQPRPSPSMGTQNFSPVMPSPQPLLSAAYNPGPSPGMRPANVPYPNYQSGPPPAGFHESQRPPMNYPMRPPPPSNGYNQRPYPPY</sequence>